<organism evidence="2 3">
    <name type="scientific">Dendrothele bispora (strain CBS 962.96)</name>
    <dbReference type="NCBI Taxonomy" id="1314807"/>
    <lineage>
        <taxon>Eukaryota</taxon>
        <taxon>Fungi</taxon>
        <taxon>Dikarya</taxon>
        <taxon>Basidiomycota</taxon>
        <taxon>Agaricomycotina</taxon>
        <taxon>Agaricomycetes</taxon>
        <taxon>Agaricomycetidae</taxon>
        <taxon>Agaricales</taxon>
        <taxon>Agaricales incertae sedis</taxon>
        <taxon>Dendrothele</taxon>
    </lineage>
</organism>
<keyword evidence="3" id="KW-1185">Reference proteome</keyword>
<evidence type="ECO:0000256" key="1">
    <source>
        <dbReference type="SAM" id="MobiDB-lite"/>
    </source>
</evidence>
<gene>
    <name evidence="2" type="ORF">K435DRAFT_800451</name>
</gene>
<evidence type="ECO:0000313" key="2">
    <source>
        <dbReference type="EMBL" id="THU92470.1"/>
    </source>
</evidence>
<accession>A0A4S8LT51</accession>
<dbReference type="Proteomes" id="UP000297245">
    <property type="component" value="Unassembled WGS sequence"/>
</dbReference>
<feature type="compositionally biased region" description="Basic and acidic residues" evidence="1">
    <location>
        <begin position="96"/>
        <end position="108"/>
    </location>
</feature>
<sequence>MYIHMTRTQTLTLTFPLRVIQPSEVQKTSNNVVCCRIEREGFEWGQWTGNRTGNWALEVSEGFGRRLVRQEGSSLFKDDEVDEGQKNNDANDDDGRDDREEKGDKGLG</sequence>
<dbReference type="EMBL" id="ML179278">
    <property type="protein sequence ID" value="THU92470.1"/>
    <property type="molecule type" value="Genomic_DNA"/>
</dbReference>
<name>A0A4S8LT51_DENBC</name>
<proteinExistence type="predicted"/>
<evidence type="ECO:0000313" key="3">
    <source>
        <dbReference type="Proteomes" id="UP000297245"/>
    </source>
</evidence>
<feature type="region of interest" description="Disordered" evidence="1">
    <location>
        <begin position="74"/>
        <end position="108"/>
    </location>
</feature>
<protein>
    <submittedName>
        <fullName evidence="2">Uncharacterized protein</fullName>
    </submittedName>
</protein>
<reference evidence="2 3" key="1">
    <citation type="journal article" date="2019" name="Nat. Ecol. Evol.">
        <title>Megaphylogeny resolves global patterns of mushroom evolution.</title>
        <authorList>
            <person name="Varga T."/>
            <person name="Krizsan K."/>
            <person name="Foldi C."/>
            <person name="Dima B."/>
            <person name="Sanchez-Garcia M."/>
            <person name="Sanchez-Ramirez S."/>
            <person name="Szollosi G.J."/>
            <person name="Szarkandi J.G."/>
            <person name="Papp V."/>
            <person name="Albert L."/>
            <person name="Andreopoulos W."/>
            <person name="Angelini C."/>
            <person name="Antonin V."/>
            <person name="Barry K.W."/>
            <person name="Bougher N.L."/>
            <person name="Buchanan P."/>
            <person name="Buyck B."/>
            <person name="Bense V."/>
            <person name="Catcheside P."/>
            <person name="Chovatia M."/>
            <person name="Cooper J."/>
            <person name="Damon W."/>
            <person name="Desjardin D."/>
            <person name="Finy P."/>
            <person name="Geml J."/>
            <person name="Haridas S."/>
            <person name="Hughes K."/>
            <person name="Justo A."/>
            <person name="Karasinski D."/>
            <person name="Kautmanova I."/>
            <person name="Kiss B."/>
            <person name="Kocsube S."/>
            <person name="Kotiranta H."/>
            <person name="LaButti K.M."/>
            <person name="Lechner B.E."/>
            <person name="Liimatainen K."/>
            <person name="Lipzen A."/>
            <person name="Lukacs Z."/>
            <person name="Mihaltcheva S."/>
            <person name="Morgado L.N."/>
            <person name="Niskanen T."/>
            <person name="Noordeloos M.E."/>
            <person name="Ohm R.A."/>
            <person name="Ortiz-Santana B."/>
            <person name="Ovrebo C."/>
            <person name="Racz N."/>
            <person name="Riley R."/>
            <person name="Savchenko A."/>
            <person name="Shiryaev A."/>
            <person name="Soop K."/>
            <person name="Spirin V."/>
            <person name="Szebenyi C."/>
            <person name="Tomsovsky M."/>
            <person name="Tulloss R.E."/>
            <person name="Uehling J."/>
            <person name="Grigoriev I.V."/>
            <person name="Vagvolgyi C."/>
            <person name="Papp T."/>
            <person name="Martin F.M."/>
            <person name="Miettinen O."/>
            <person name="Hibbett D.S."/>
            <person name="Nagy L.G."/>
        </authorList>
    </citation>
    <scope>NUCLEOTIDE SEQUENCE [LARGE SCALE GENOMIC DNA]</scope>
    <source>
        <strain evidence="2 3">CBS 962.96</strain>
    </source>
</reference>
<dbReference type="AlphaFoldDB" id="A0A4S8LT51"/>